<dbReference type="GO" id="GO:0008983">
    <property type="term" value="F:protein-glutamate O-methyltransferase activity"/>
    <property type="evidence" value="ECO:0007669"/>
    <property type="project" value="UniProtKB-EC"/>
</dbReference>
<dbReference type="InterPro" id="IPR050903">
    <property type="entry name" value="Bact_Chemotaxis_MeTrfase"/>
</dbReference>
<dbReference type="Gene3D" id="3.40.50.150">
    <property type="entry name" value="Vaccinia Virus protein VP39"/>
    <property type="match status" value="1"/>
</dbReference>
<dbReference type="InterPro" id="IPR029063">
    <property type="entry name" value="SAM-dependent_MTases_sf"/>
</dbReference>
<evidence type="ECO:0000259" key="9">
    <source>
        <dbReference type="PROSITE" id="PS50122"/>
    </source>
</evidence>
<dbReference type="RefSeq" id="WP_119446042.1">
    <property type="nucleotide sequence ID" value="NZ_CP032317.1"/>
</dbReference>
<gene>
    <name evidence="11" type="ORF">D3Y59_16505</name>
</gene>
<reference evidence="11 12" key="1">
    <citation type="submission" date="2018-09" db="EMBL/GenBank/DDBJ databases">
        <title>Hymenobacter medium sp. nov., isolated from R2A medium.</title>
        <authorList>
            <person name="Yingchao G."/>
        </authorList>
    </citation>
    <scope>NUCLEOTIDE SEQUENCE [LARGE SCALE GENOMIC DNA]</scope>
    <source>
        <strain evidence="12">sh-6</strain>
    </source>
</reference>
<dbReference type="EC" id="2.1.1.80" evidence="2"/>
<dbReference type="Gene3D" id="3.40.50.180">
    <property type="entry name" value="Methylesterase CheB, C-terminal domain"/>
    <property type="match status" value="1"/>
</dbReference>
<keyword evidence="4" id="KW-0808">Transferase</keyword>
<protein>
    <recommendedName>
        <fullName evidence="2">protein-glutamate O-methyltransferase</fullName>
        <ecNumber evidence="2">2.1.1.80</ecNumber>
    </recommendedName>
</protein>
<proteinExistence type="predicted"/>
<feature type="region of interest" description="Disordered" evidence="8">
    <location>
        <begin position="1"/>
        <end position="61"/>
    </location>
</feature>
<dbReference type="SUPFAM" id="SSF53335">
    <property type="entry name" value="S-adenosyl-L-methionine-dependent methyltransferases"/>
    <property type="match status" value="1"/>
</dbReference>
<dbReference type="InterPro" id="IPR035909">
    <property type="entry name" value="CheB_C"/>
</dbReference>
<dbReference type="SMART" id="SM00091">
    <property type="entry name" value="PAS"/>
    <property type="match status" value="3"/>
</dbReference>
<keyword evidence="3" id="KW-0489">Methyltransferase</keyword>
<dbReference type="SUPFAM" id="SSF47757">
    <property type="entry name" value="Chemotaxis receptor methyltransferase CheR, N-terminal domain"/>
    <property type="match status" value="1"/>
</dbReference>
<feature type="domain" description="CheB-type methylesterase" evidence="9">
    <location>
        <begin position="61"/>
        <end position="253"/>
    </location>
</feature>
<dbReference type="PANTHER" id="PTHR24422:SF27">
    <property type="entry name" value="PROTEIN-GLUTAMATE O-METHYLTRANSFERASE"/>
    <property type="match status" value="1"/>
</dbReference>
<evidence type="ECO:0000256" key="6">
    <source>
        <dbReference type="PROSITE-ProRule" id="PRU00050"/>
    </source>
</evidence>
<feature type="compositionally biased region" description="Low complexity" evidence="8">
    <location>
        <begin position="47"/>
        <end position="61"/>
    </location>
</feature>
<dbReference type="PROSITE" id="PS50123">
    <property type="entry name" value="CHER"/>
    <property type="match status" value="1"/>
</dbReference>
<dbReference type="InterPro" id="IPR022642">
    <property type="entry name" value="CheR_C"/>
</dbReference>
<dbReference type="InterPro" id="IPR035965">
    <property type="entry name" value="PAS-like_dom_sf"/>
</dbReference>
<dbReference type="Pfam" id="PF01739">
    <property type="entry name" value="CheR"/>
    <property type="match status" value="1"/>
</dbReference>
<dbReference type="PANTHER" id="PTHR24422">
    <property type="entry name" value="CHEMOTAXIS PROTEIN METHYLTRANSFERASE"/>
    <property type="match status" value="1"/>
</dbReference>
<dbReference type="Pfam" id="PF08448">
    <property type="entry name" value="PAS_4"/>
    <property type="match status" value="1"/>
</dbReference>
<dbReference type="PROSITE" id="PS50122">
    <property type="entry name" value="CHEB"/>
    <property type="match status" value="1"/>
</dbReference>
<dbReference type="KEGG" id="hyh:D3Y59_16505"/>
<dbReference type="Pfam" id="PF03705">
    <property type="entry name" value="CheR_N"/>
    <property type="match status" value="1"/>
</dbReference>
<dbReference type="PRINTS" id="PR00996">
    <property type="entry name" value="CHERMTFRASE"/>
</dbReference>
<feature type="active site" evidence="6">
    <location>
        <position position="103"/>
    </location>
</feature>
<feature type="domain" description="CheR-type methyltransferase" evidence="10">
    <location>
        <begin position="274"/>
        <end position="534"/>
    </location>
</feature>
<sequence>MQPDSSGGNTPQAPAQGTNPPEAPSAEPITEEMAPVVSDDDADDAGPDSAEAAPAAGVRAPAEAAERFPVVALGGSAGSMEALEEFFRHLPATTGAAYVVVVHLAPDAESHLPGILQQQTPMPVLEVKDGMRIRPNHVFVIPPAHDMCLTHGVFGLLEPTQPRGHRLPIDHFLQSLAKDVRARAVCIILSGMGSDGTIGLKMVMENFGTVMVQSPETTAYDAMPRSAIATEFVDYVLPPAQLANQVVEYLQQPLVRRPRRDEPVPTAAQPSHALQKIFLLIRSRTGHDFSLYKRNTIFRRIERRMNAHQISEFTQYVRYLQDTPHEVDLLFKELLIGVTKFFRDHEAFAALRRHLGPLLRSKAPDSTVRVWAPGCSTGEEAYSLAMVLQECLDELPEKYLKLQVFATDINPEAVEYARVGVYPENIVADVSEGQLRRFFQKLDGSYQVRKDLRDTVIFAVHDINKDAPFIKLDLLCCRNLLIYLSAELQKNLLPVFHYALNTGGLLFLGPSENLAGFQDLFTPLEVKWKVSRRNDVPYSMARIVNFPFSLSRQAAASISTTTMNAPARKEGPFATLVQKALLRTFAPPTVVINTKGEILFVNGRTGKYLEPAPGLGAMNVFDMAREELGFEISSAVHRASTQREDVVVENVRLKTDNGYQLLRLAVKYLDQPEPLAGLMLVVFEDVAPPRKLRRRPAHPDDLGADTMVQALEKELQYTKQRLQTTIEEMESSLEELKSTNEELQSANEELQSTNEEAMTNKEEMQSLNEELMTLNVQYLNKTEELSQAANDMKNLLDATEIATIFLNHDLVITRFTPSVSRIIPLLPTDVGRPITHFAHNLRRETLAQDVQQVLDRLTPLDTSIQTHGGEWFAMRIMPYRTLDNYISGAVITFTDITLIKRMEQRMQTSAAFAESIVETLRDPLLVLDDELHVLMVSRRFGEAFQVENHLCRGRRLDELHQGAWRMPGLQTALGQLLRTGEGFDDLPLEGHFAGLGPVRMLLYGRRITSKGADTGQLLLGISELHLGANPTSQG</sequence>
<dbReference type="SUPFAM" id="SSF55785">
    <property type="entry name" value="PYP-like sensor domain (PAS domain)"/>
    <property type="match status" value="2"/>
</dbReference>
<dbReference type="Pfam" id="PF01339">
    <property type="entry name" value="CheB_methylest"/>
    <property type="match status" value="1"/>
</dbReference>
<feature type="compositionally biased region" description="Polar residues" evidence="8">
    <location>
        <begin position="1"/>
        <end position="19"/>
    </location>
</feature>
<organism evidence="11 12">
    <name type="scientific">Hymenobacter oligotrophus</name>
    <dbReference type="NCBI Taxonomy" id="2319843"/>
    <lineage>
        <taxon>Bacteria</taxon>
        <taxon>Pseudomonadati</taxon>
        <taxon>Bacteroidota</taxon>
        <taxon>Cytophagia</taxon>
        <taxon>Cytophagales</taxon>
        <taxon>Hymenobacteraceae</taxon>
        <taxon>Hymenobacter</taxon>
    </lineage>
</organism>
<dbReference type="SMART" id="SM00138">
    <property type="entry name" value="MeTrc"/>
    <property type="match status" value="1"/>
</dbReference>
<name>A0A3B7QZ54_9BACT</name>
<evidence type="ECO:0000313" key="12">
    <source>
        <dbReference type="Proteomes" id="UP000262802"/>
    </source>
</evidence>
<dbReference type="InterPro" id="IPR036804">
    <property type="entry name" value="CheR_N_sf"/>
</dbReference>
<accession>A0A3B7QZ54</accession>
<keyword evidence="5" id="KW-0949">S-adenosyl-L-methionine</keyword>
<dbReference type="GO" id="GO:0008984">
    <property type="term" value="F:protein-glutamate methylesterase activity"/>
    <property type="evidence" value="ECO:0007669"/>
    <property type="project" value="InterPro"/>
</dbReference>
<dbReference type="InterPro" id="IPR000014">
    <property type="entry name" value="PAS"/>
</dbReference>
<dbReference type="GO" id="GO:0000156">
    <property type="term" value="F:phosphorelay response regulator activity"/>
    <property type="evidence" value="ECO:0007669"/>
    <property type="project" value="InterPro"/>
</dbReference>
<dbReference type="OrthoDB" id="9816309at2"/>
<keyword evidence="12" id="KW-1185">Reference proteome</keyword>
<evidence type="ECO:0000256" key="7">
    <source>
        <dbReference type="SAM" id="Coils"/>
    </source>
</evidence>
<keyword evidence="6" id="KW-0378">Hydrolase</keyword>
<dbReference type="EMBL" id="CP032317">
    <property type="protein sequence ID" value="AYA38508.1"/>
    <property type="molecule type" value="Genomic_DNA"/>
</dbReference>
<dbReference type="InterPro" id="IPR022641">
    <property type="entry name" value="CheR_N"/>
</dbReference>
<evidence type="ECO:0000259" key="10">
    <source>
        <dbReference type="PROSITE" id="PS50123"/>
    </source>
</evidence>
<feature type="active site" evidence="6">
    <location>
        <position position="76"/>
    </location>
</feature>
<keyword evidence="6" id="KW-0145">Chemotaxis</keyword>
<dbReference type="SUPFAM" id="SSF52738">
    <property type="entry name" value="Methylesterase CheB, C-terminal domain"/>
    <property type="match status" value="1"/>
</dbReference>
<dbReference type="CDD" id="cd16434">
    <property type="entry name" value="CheB-CheR_fusion"/>
    <property type="match status" value="1"/>
</dbReference>
<evidence type="ECO:0000256" key="1">
    <source>
        <dbReference type="ARBA" id="ARBA00001541"/>
    </source>
</evidence>
<dbReference type="Pfam" id="PF13596">
    <property type="entry name" value="PAS_10"/>
    <property type="match status" value="1"/>
</dbReference>
<keyword evidence="7" id="KW-0175">Coiled coil</keyword>
<evidence type="ECO:0000256" key="3">
    <source>
        <dbReference type="ARBA" id="ARBA00022603"/>
    </source>
</evidence>
<dbReference type="InterPro" id="IPR013656">
    <property type="entry name" value="PAS_4"/>
</dbReference>
<dbReference type="GO" id="GO:0006935">
    <property type="term" value="P:chemotaxis"/>
    <property type="evidence" value="ECO:0007669"/>
    <property type="project" value="UniProtKB-UniRule"/>
</dbReference>
<evidence type="ECO:0000256" key="8">
    <source>
        <dbReference type="SAM" id="MobiDB-lite"/>
    </source>
</evidence>
<dbReference type="GO" id="GO:0032259">
    <property type="term" value="P:methylation"/>
    <property type="evidence" value="ECO:0007669"/>
    <property type="project" value="UniProtKB-KW"/>
</dbReference>
<dbReference type="AlphaFoldDB" id="A0A3B7QZ54"/>
<dbReference type="GO" id="GO:0005737">
    <property type="term" value="C:cytoplasm"/>
    <property type="evidence" value="ECO:0007669"/>
    <property type="project" value="InterPro"/>
</dbReference>
<dbReference type="Gene3D" id="1.10.155.10">
    <property type="entry name" value="Chemotaxis receptor methyltransferase CheR, N-terminal domain"/>
    <property type="match status" value="1"/>
</dbReference>
<dbReference type="InterPro" id="IPR000780">
    <property type="entry name" value="CheR_MeTrfase"/>
</dbReference>
<evidence type="ECO:0000313" key="11">
    <source>
        <dbReference type="EMBL" id="AYA38508.1"/>
    </source>
</evidence>
<feature type="active site" evidence="6">
    <location>
        <position position="195"/>
    </location>
</feature>
<dbReference type="Gene3D" id="3.30.450.20">
    <property type="entry name" value="PAS domain"/>
    <property type="match status" value="1"/>
</dbReference>
<evidence type="ECO:0000256" key="5">
    <source>
        <dbReference type="ARBA" id="ARBA00022691"/>
    </source>
</evidence>
<feature type="coiled-coil region" evidence="7">
    <location>
        <begin position="708"/>
        <end position="784"/>
    </location>
</feature>
<evidence type="ECO:0000256" key="2">
    <source>
        <dbReference type="ARBA" id="ARBA00012534"/>
    </source>
</evidence>
<comment type="catalytic activity">
    <reaction evidence="1">
        <text>L-glutamyl-[protein] + S-adenosyl-L-methionine = [protein]-L-glutamate 5-O-methyl ester + S-adenosyl-L-homocysteine</text>
        <dbReference type="Rhea" id="RHEA:24452"/>
        <dbReference type="Rhea" id="RHEA-COMP:10208"/>
        <dbReference type="Rhea" id="RHEA-COMP:10311"/>
        <dbReference type="ChEBI" id="CHEBI:29973"/>
        <dbReference type="ChEBI" id="CHEBI:57856"/>
        <dbReference type="ChEBI" id="CHEBI:59789"/>
        <dbReference type="ChEBI" id="CHEBI:82795"/>
        <dbReference type="EC" id="2.1.1.80"/>
    </reaction>
</comment>
<dbReference type="InterPro" id="IPR000673">
    <property type="entry name" value="Sig_transdc_resp-reg_Me-estase"/>
</dbReference>
<evidence type="ECO:0000256" key="4">
    <source>
        <dbReference type="ARBA" id="ARBA00022679"/>
    </source>
</evidence>
<dbReference type="Proteomes" id="UP000262802">
    <property type="component" value="Chromosome"/>
</dbReference>